<feature type="domain" description="Carrier" evidence="10">
    <location>
        <begin position="6140"/>
        <end position="6215"/>
    </location>
</feature>
<keyword evidence="8" id="KW-0012">Acyltransferase</keyword>
<dbReference type="SUPFAM" id="SSF47336">
    <property type="entry name" value="ACP-like"/>
    <property type="match status" value="4"/>
</dbReference>
<dbReference type="SUPFAM" id="SSF53901">
    <property type="entry name" value="Thiolase-like"/>
    <property type="match status" value="4"/>
</dbReference>
<dbReference type="InterPro" id="IPR009081">
    <property type="entry name" value="PP-bd_ACP"/>
</dbReference>
<dbReference type="FunFam" id="3.40.50.720:FF:000209">
    <property type="entry name" value="Polyketide synthase Pks12"/>
    <property type="match status" value="1"/>
</dbReference>
<dbReference type="Proteomes" id="UP000281594">
    <property type="component" value="Unassembled WGS sequence"/>
</dbReference>
<dbReference type="InterPro" id="IPR049552">
    <property type="entry name" value="PKS_DH_N"/>
</dbReference>
<dbReference type="PANTHER" id="PTHR43775">
    <property type="entry name" value="FATTY ACID SYNTHASE"/>
    <property type="match status" value="1"/>
</dbReference>
<feature type="active site" description="Proton acceptor; for dehydratase activity" evidence="9">
    <location>
        <position position="4101"/>
    </location>
</feature>
<evidence type="ECO:0000256" key="2">
    <source>
        <dbReference type="ARBA" id="ARBA00004792"/>
    </source>
</evidence>
<reference evidence="13 14" key="1">
    <citation type="journal article" date="2018" name="J. Biol. Chem.">
        <title>Discovery of the actinoplanic acid pathway in Streptomyces rapamycinicus reveals a genetically conserved synergism with rapamycin.</title>
        <authorList>
            <person name="Mrak P."/>
            <person name="Krastel P."/>
            <person name="Pivk Lukancic P."/>
            <person name="Tao J."/>
            <person name="Pistorius D."/>
            <person name="Moore C.M."/>
        </authorList>
    </citation>
    <scope>NUCLEOTIDE SEQUENCE [LARGE SCALE GENOMIC DNA]</scope>
    <source>
        <strain evidence="13 14">NRRL 5491</strain>
    </source>
</reference>
<dbReference type="PANTHER" id="PTHR43775:SF51">
    <property type="entry name" value="INACTIVE PHENOLPHTHIOCEROL SYNTHESIS POLYKETIDE SYNTHASE TYPE I PKS1-RELATED"/>
    <property type="match status" value="1"/>
</dbReference>
<dbReference type="STRING" id="1343740.M271_40695"/>
<dbReference type="Pfam" id="PF13602">
    <property type="entry name" value="ADH_zinc_N_2"/>
    <property type="match status" value="1"/>
</dbReference>
<dbReference type="InterPro" id="IPR015083">
    <property type="entry name" value="NorB/c/GfsB-D-like_docking"/>
</dbReference>
<dbReference type="PROSITE" id="PS00606">
    <property type="entry name" value="KS3_1"/>
    <property type="match status" value="3"/>
</dbReference>
<dbReference type="InterPro" id="IPR049551">
    <property type="entry name" value="PKS_DH_C"/>
</dbReference>
<evidence type="ECO:0000313" key="14">
    <source>
        <dbReference type="Proteomes" id="UP000281594"/>
    </source>
</evidence>
<dbReference type="EMBL" id="QYCY01000001">
    <property type="protein sequence ID" value="RLV77295.1"/>
    <property type="molecule type" value="Genomic_DNA"/>
</dbReference>
<dbReference type="InterPro" id="IPR020841">
    <property type="entry name" value="PKS_Beta-ketoAc_synthase_dom"/>
</dbReference>
<keyword evidence="4" id="KW-0597">Phosphoprotein</keyword>
<feature type="domain" description="Carrier" evidence="10">
    <location>
        <begin position="1536"/>
        <end position="1611"/>
    </location>
</feature>
<dbReference type="Gene3D" id="3.40.50.720">
    <property type="entry name" value="NAD(P)-binding Rossmann-like Domain"/>
    <property type="match status" value="4"/>
</dbReference>
<dbReference type="InterPro" id="IPR049900">
    <property type="entry name" value="PKS_mFAS_DH"/>
</dbReference>
<feature type="active site" description="Proton donor; for dehydratase activity" evidence="9">
    <location>
        <position position="4265"/>
    </location>
</feature>
<dbReference type="SMART" id="SM00825">
    <property type="entry name" value="PKS_KS"/>
    <property type="match status" value="4"/>
</dbReference>
<accession>A0A3L8RC62</accession>
<dbReference type="InterPro" id="IPR036291">
    <property type="entry name" value="NAD(P)-bd_dom_sf"/>
</dbReference>
<feature type="domain" description="Carrier" evidence="10">
    <location>
        <begin position="5119"/>
        <end position="5194"/>
    </location>
</feature>
<keyword evidence="5" id="KW-0808">Transferase</keyword>
<dbReference type="InterPro" id="IPR032821">
    <property type="entry name" value="PKS_assoc"/>
</dbReference>
<dbReference type="InterPro" id="IPR016035">
    <property type="entry name" value="Acyl_Trfase/lysoPLipase"/>
</dbReference>
<proteinExistence type="predicted"/>
<dbReference type="GO" id="GO:0008270">
    <property type="term" value="F:zinc ion binding"/>
    <property type="evidence" value="ECO:0007669"/>
    <property type="project" value="InterPro"/>
</dbReference>
<protein>
    <submittedName>
        <fullName evidence="13">Polyketide synthase</fullName>
    </submittedName>
</protein>
<dbReference type="Pfam" id="PF08240">
    <property type="entry name" value="ADH_N"/>
    <property type="match status" value="1"/>
</dbReference>
<dbReference type="SUPFAM" id="SSF55048">
    <property type="entry name" value="Probable ACP-binding domain of malonyl-CoA ACP transacylase"/>
    <property type="match status" value="4"/>
</dbReference>
<evidence type="ECO:0000256" key="3">
    <source>
        <dbReference type="ARBA" id="ARBA00022450"/>
    </source>
</evidence>
<dbReference type="Pfam" id="PF08659">
    <property type="entry name" value="KR"/>
    <property type="match status" value="3"/>
</dbReference>
<evidence type="ECO:0000256" key="1">
    <source>
        <dbReference type="ARBA" id="ARBA00001957"/>
    </source>
</evidence>
<name>A0A3L8RC62_STRRN</name>
<gene>
    <name evidence="13" type="ORF">D3C57_102960</name>
</gene>
<comment type="pathway">
    <text evidence="2">Antibiotic biosynthesis.</text>
</comment>
<dbReference type="FunFam" id="3.40.47.10:FF:000019">
    <property type="entry name" value="Polyketide synthase type I"/>
    <property type="match status" value="4"/>
</dbReference>
<dbReference type="Pfam" id="PF08990">
    <property type="entry name" value="Docking"/>
    <property type="match status" value="1"/>
</dbReference>
<dbReference type="InterPro" id="IPR020806">
    <property type="entry name" value="PKS_PP-bd"/>
</dbReference>
<dbReference type="InterPro" id="IPR013968">
    <property type="entry name" value="PKS_KR"/>
</dbReference>
<feature type="domain" description="Ketosynthase family 3 (KS3)" evidence="11">
    <location>
        <begin position="1629"/>
        <end position="2044"/>
    </location>
</feature>
<evidence type="ECO:0000256" key="9">
    <source>
        <dbReference type="PROSITE-ProRule" id="PRU01363"/>
    </source>
</evidence>
<dbReference type="SUPFAM" id="SSF50129">
    <property type="entry name" value="GroES-like"/>
    <property type="match status" value="1"/>
</dbReference>
<dbReference type="InterPro" id="IPR055123">
    <property type="entry name" value="SpnB-like_Rossmann"/>
</dbReference>
<evidence type="ECO:0000259" key="12">
    <source>
        <dbReference type="PROSITE" id="PS52019"/>
    </source>
</evidence>
<dbReference type="Pfam" id="PF00109">
    <property type="entry name" value="ketoacyl-synt"/>
    <property type="match status" value="4"/>
</dbReference>
<comment type="cofactor">
    <cofactor evidence="1">
        <name>pantetheine 4'-phosphate</name>
        <dbReference type="ChEBI" id="CHEBI:47942"/>
    </cofactor>
</comment>
<dbReference type="InterPro" id="IPR006162">
    <property type="entry name" value="Ppantetheine_attach_site"/>
</dbReference>
<dbReference type="GO" id="GO:0033068">
    <property type="term" value="P:macrolide biosynthetic process"/>
    <property type="evidence" value="ECO:0007669"/>
    <property type="project" value="UniProtKB-ARBA"/>
</dbReference>
<dbReference type="Pfam" id="PF21089">
    <property type="entry name" value="PKS_DH_N"/>
    <property type="match status" value="3"/>
</dbReference>
<comment type="caution">
    <text evidence="13">The sequence shown here is derived from an EMBL/GenBank/DDBJ whole genome shotgun (WGS) entry which is preliminary data.</text>
</comment>
<dbReference type="PROSITE" id="PS52019">
    <property type="entry name" value="PKS_MFAS_DH"/>
    <property type="match status" value="1"/>
</dbReference>
<dbReference type="SMART" id="SM01294">
    <property type="entry name" value="PKS_PP_betabranch"/>
    <property type="match status" value="3"/>
</dbReference>
<dbReference type="Gene3D" id="3.40.366.10">
    <property type="entry name" value="Malonyl-Coenzyme A Acyl Carrier Protein, domain 2"/>
    <property type="match status" value="4"/>
</dbReference>
<dbReference type="SMART" id="SM00829">
    <property type="entry name" value="PKS_ER"/>
    <property type="match status" value="1"/>
</dbReference>
<evidence type="ECO:0000256" key="6">
    <source>
        <dbReference type="ARBA" id="ARBA00023194"/>
    </source>
</evidence>
<dbReference type="InterPro" id="IPR057326">
    <property type="entry name" value="KR_dom"/>
</dbReference>
<dbReference type="Pfam" id="PF14765">
    <property type="entry name" value="PS-DH"/>
    <property type="match status" value="1"/>
</dbReference>
<evidence type="ECO:0000259" key="11">
    <source>
        <dbReference type="PROSITE" id="PS52004"/>
    </source>
</evidence>
<feature type="region of interest" description="N-terminal hotdog fold" evidence="9">
    <location>
        <begin position="4069"/>
        <end position="4191"/>
    </location>
</feature>
<dbReference type="InterPro" id="IPR016036">
    <property type="entry name" value="Malonyl_transacylase_ACP-bd"/>
</dbReference>
<dbReference type="FunFam" id="1.10.1200.10:FF:000007">
    <property type="entry name" value="Probable polyketide synthase pks17"/>
    <property type="match status" value="3"/>
</dbReference>
<dbReference type="Gene3D" id="3.30.70.3290">
    <property type="match status" value="4"/>
</dbReference>
<dbReference type="SMART" id="SM00823">
    <property type="entry name" value="PKS_PP"/>
    <property type="match status" value="4"/>
</dbReference>
<dbReference type="SMART" id="SM00826">
    <property type="entry name" value="PKS_DH"/>
    <property type="match status" value="3"/>
</dbReference>
<feature type="domain" description="Ketosynthase family 3 (KS3)" evidence="11">
    <location>
        <begin position="3216"/>
        <end position="3635"/>
    </location>
</feature>
<feature type="domain" description="PKS/mFAS DH" evidence="12">
    <location>
        <begin position="4069"/>
        <end position="4341"/>
    </location>
</feature>
<dbReference type="InterPro" id="IPR020807">
    <property type="entry name" value="PKS_DH"/>
</dbReference>
<dbReference type="PROSITE" id="PS50075">
    <property type="entry name" value="CARRIER"/>
    <property type="match status" value="4"/>
</dbReference>
<keyword evidence="7" id="KW-0511">Multifunctional enzyme</keyword>
<dbReference type="CDD" id="cd05195">
    <property type="entry name" value="enoyl_red"/>
    <property type="match status" value="1"/>
</dbReference>
<dbReference type="Gene3D" id="3.30.70.250">
    <property type="entry name" value="Malonyl-CoA ACP transacylase, ACP-binding"/>
    <property type="match status" value="1"/>
</dbReference>
<dbReference type="InterPro" id="IPR002364">
    <property type="entry name" value="Quin_OxRdtase/zeta-crystal_CS"/>
</dbReference>
<dbReference type="SMART" id="SM00827">
    <property type="entry name" value="PKS_AT"/>
    <property type="match status" value="4"/>
</dbReference>
<dbReference type="SMART" id="SM00822">
    <property type="entry name" value="PKS_KR"/>
    <property type="match status" value="3"/>
</dbReference>
<evidence type="ECO:0000256" key="8">
    <source>
        <dbReference type="ARBA" id="ARBA00023315"/>
    </source>
</evidence>
<feature type="region of interest" description="C-terminal hotdog fold" evidence="9">
    <location>
        <begin position="4204"/>
        <end position="4341"/>
    </location>
</feature>
<evidence type="ECO:0000313" key="13">
    <source>
        <dbReference type="EMBL" id="RLV77295.1"/>
    </source>
</evidence>
<dbReference type="CDD" id="cd00833">
    <property type="entry name" value="PKS"/>
    <property type="match status" value="4"/>
</dbReference>
<dbReference type="Pfam" id="PF22953">
    <property type="entry name" value="SpnB_Rossmann"/>
    <property type="match status" value="2"/>
</dbReference>
<dbReference type="GO" id="GO:0004312">
    <property type="term" value="F:fatty acid synthase activity"/>
    <property type="evidence" value="ECO:0007669"/>
    <property type="project" value="TreeGrafter"/>
</dbReference>
<dbReference type="Gene3D" id="3.40.47.10">
    <property type="match status" value="4"/>
</dbReference>
<dbReference type="GO" id="GO:0006633">
    <property type="term" value="P:fatty acid biosynthetic process"/>
    <property type="evidence" value="ECO:0007669"/>
    <property type="project" value="InterPro"/>
</dbReference>
<dbReference type="InterPro" id="IPR013154">
    <property type="entry name" value="ADH-like_N"/>
</dbReference>
<dbReference type="InterPro" id="IPR011032">
    <property type="entry name" value="GroES-like_sf"/>
</dbReference>
<dbReference type="InterPro" id="IPR042104">
    <property type="entry name" value="PKS_dehydratase_sf"/>
</dbReference>
<keyword evidence="6" id="KW-0045">Antibiotic biosynthesis</keyword>
<dbReference type="InterPro" id="IPR014031">
    <property type="entry name" value="Ketoacyl_synth_C"/>
</dbReference>
<dbReference type="Pfam" id="PF02801">
    <property type="entry name" value="Ketoacyl-synt_C"/>
    <property type="match status" value="4"/>
</dbReference>
<dbReference type="Pfam" id="PF00550">
    <property type="entry name" value="PP-binding"/>
    <property type="match status" value="4"/>
</dbReference>
<dbReference type="SUPFAM" id="SSF51735">
    <property type="entry name" value="NAD(P)-binding Rossmann-fold domains"/>
    <property type="match status" value="7"/>
</dbReference>
<evidence type="ECO:0000256" key="7">
    <source>
        <dbReference type="ARBA" id="ARBA00023268"/>
    </source>
</evidence>
<dbReference type="Pfam" id="PF00698">
    <property type="entry name" value="Acyl_transf_1"/>
    <property type="match status" value="4"/>
</dbReference>
<dbReference type="InterPro" id="IPR020843">
    <property type="entry name" value="ER"/>
</dbReference>
<dbReference type="Gene3D" id="3.90.180.10">
    <property type="entry name" value="Medium-chain alcohol dehydrogenases, catalytic domain"/>
    <property type="match status" value="1"/>
</dbReference>
<dbReference type="GO" id="GO:0004315">
    <property type="term" value="F:3-oxoacyl-[acyl-carrier-protein] synthase activity"/>
    <property type="evidence" value="ECO:0007669"/>
    <property type="project" value="InterPro"/>
</dbReference>
<feature type="domain" description="Ketosynthase family 3 (KS3)" evidence="11">
    <location>
        <begin position="5225"/>
        <end position="5645"/>
    </location>
</feature>
<evidence type="ECO:0000259" key="10">
    <source>
        <dbReference type="PROSITE" id="PS50075"/>
    </source>
</evidence>
<dbReference type="InterPro" id="IPR018201">
    <property type="entry name" value="Ketoacyl_synth_AS"/>
</dbReference>
<dbReference type="InterPro" id="IPR036736">
    <property type="entry name" value="ACP-like_sf"/>
</dbReference>
<dbReference type="FunFam" id="3.90.180.10:FF:000032">
    <property type="entry name" value="Probable polyketide synthase pks1"/>
    <property type="match status" value="1"/>
</dbReference>
<dbReference type="Gene3D" id="1.10.1200.10">
    <property type="entry name" value="ACP-like"/>
    <property type="match status" value="4"/>
</dbReference>
<dbReference type="InterPro" id="IPR050091">
    <property type="entry name" value="PKS_NRPS_Biosynth_Enz"/>
</dbReference>
<dbReference type="Gene3D" id="3.10.129.110">
    <property type="entry name" value="Polyketide synthase dehydratase"/>
    <property type="match status" value="3"/>
</dbReference>
<dbReference type="SUPFAM" id="SSF52151">
    <property type="entry name" value="FabD/lysophospholipase-like"/>
    <property type="match status" value="4"/>
</dbReference>
<feature type="domain" description="Carrier" evidence="10">
    <location>
        <begin position="3123"/>
        <end position="3198"/>
    </location>
</feature>
<dbReference type="PROSITE" id="PS00012">
    <property type="entry name" value="PHOSPHOPANTETHEINE"/>
    <property type="match status" value="4"/>
</dbReference>
<dbReference type="GO" id="GO:0016491">
    <property type="term" value="F:oxidoreductase activity"/>
    <property type="evidence" value="ECO:0007669"/>
    <property type="project" value="InterPro"/>
</dbReference>
<dbReference type="PROSITE" id="PS01162">
    <property type="entry name" value="QOR_ZETA_CRYSTAL"/>
    <property type="match status" value="1"/>
</dbReference>
<dbReference type="Pfam" id="PF16197">
    <property type="entry name" value="KAsynt_C_assoc"/>
    <property type="match status" value="4"/>
</dbReference>
<dbReference type="InterPro" id="IPR001227">
    <property type="entry name" value="Ac_transferase_dom_sf"/>
</dbReference>
<feature type="domain" description="Ketosynthase family 3 (KS3)" evidence="11">
    <location>
        <begin position="33"/>
        <end position="453"/>
    </location>
</feature>
<evidence type="ECO:0000256" key="5">
    <source>
        <dbReference type="ARBA" id="ARBA00022679"/>
    </source>
</evidence>
<dbReference type="GO" id="GO:0031177">
    <property type="term" value="F:phosphopantetheine binding"/>
    <property type="evidence" value="ECO:0007669"/>
    <property type="project" value="InterPro"/>
</dbReference>
<dbReference type="InterPro" id="IPR014030">
    <property type="entry name" value="Ketoacyl_synth_N"/>
</dbReference>
<evidence type="ECO:0000256" key="4">
    <source>
        <dbReference type="ARBA" id="ARBA00022553"/>
    </source>
</evidence>
<dbReference type="Gene3D" id="1.10.287.1960">
    <property type="match status" value="1"/>
</dbReference>
<dbReference type="CDD" id="cd08956">
    <property type="entry name" value="KR_3_FAS_SDR_x"/>
    <property type="match status" value="3"/>
</dbReference>
<dbReference type="InterPro" id="IPR016039">
    <property type="entry name" value="Thiolase-like"/>
</dbReference>
<organism evidence="13 14">
    <name type="scientific">Streptomyces rapamycinicus (strain ATCC 29253 / DSM 41530 / NRRL 5491 / AYB-994)</name>
    <name type="common">Streptomyces hygroscopicus (strain ATCC 29253)</name>
    <dbReference type="NCBI Taxonomy" id="1343740"/>
    <lineage>
        <taxon>Bacteria</taxon>
        <taxon>Bacillati</taxon>
        <taxon>Actinomycetota</taxon>
        <taxon>Actinomycetes</taxon>
        <taxon>Kitasatosporales</taxon>
        <taxon>Streptomycetaceae</taxon>
        <taxon>Streptomyces</taxon>
        <taxon>Streptomyces violaceusniger group</taxon>
    </lineage>
</organism>
<keyword evidence="3" id="KW-0596">Phosphopantetheine</keyword>
<dbReference type="InterPro" id="IPR014043">
    <property type="entry name" value="Acyl_transferase_dom"/>
</dbReference>
<dbReference type="PROSITE" id="PS52004">
    <property type="entry name" value="KS3_2"/>
    <property type="match status" value="4"/>
</dbReference>
<sequence length="6265" mass="659406">MPEQDKVVEYLRWATAELHTTRAKLEALAAANTEPLAIVGMACRLPGGVSSPEDLWRLVESGTDAISDFPADRGWDVENLYDPDPDASGKSYCVQGGFLDSAGGFDASFFGISPREALAMDPQQRLVLEVSWEAFERAGIEPGSLRGSDTGVFIGAYPGGYGAGAGADLEGYGTTSGPSVLSGRVSYFFGLEGPAITVDTACSSSLVALHQAGYALRQGECSLALVGGVTVMATPDVFTEFARQRGLATDGRSKAFADSADGAGFSEGIGVLLVERLSDAEAKGHQVLAVVRSSAVNQDGASNGLTAPNGPSQQRVIQTALSNAGLTTAEVDVVEGHGTGTTLGDPIEAQAVIATYGQDREQPLLLGSLKSNIGHTQAAAGVSGVIKMVMALRHALVPRTLHVDEPSRHVDWTAGAVELVTENQPWPEIGRPRRAGVSSFGVSGTNAHVILESAPPTQAEDAAQPVEAPVMGSEPVPLVISAKTLPALNAHEDRLRAYLAASPGVDMRAVASTLAMTRSMFEHRGVLLGDGTVSGTAVSDPRVVFVFPGQGSQRAGMGEELAAAFPVFARIHQQVWDLLDVPDLDVNETGYAQPALFALQVALFGLLESWGVRPDAVIGHSVGELAAAYVSGVWSLEDACTLVSARARLMQALPAGGVMVAVPVSEDEARAVLGEGVEIAAVNGPSSVVLSGDEAAVLQAAEGLGKWTRLATSHAFHSARMEPMLEEFRAVAEGLTYRTPQVAMAAGDQVMTAEYWVRQVRDTVRFGEQVASFEDAVFVELGADRSLARLVDGVAMLHGDHEAQAAVGALAHLYVNGVSVEWSAVLGDVPVTRVLDLPTYAFQHQRYWLEGTDRATAGGHPLLGSVVRLAEASGVLFTARVSRSGDLWLRDQTVLPATVFVEMALAAADEVGCGLVEDLSVEALLLLPDDGAVEVQTWVGEPDEGGRRRLSVHARYGDGEPWTCLATATLATTTGVAAAAVGWQAGGVWPPAGAVPVGTSAPSLRAVWRLGSDIFAEVALDDAHDATRFVLHPGLMAAALTTVGEETPAVWQGLTLHAGNPGELRVRLTSHDDGTLSAEATDSTGLPVLTARSLTLRTVPVYEPATSTDDLLTLTWAGIPTPQQTGLTVGAFEDLAADGDVPVPEVAVFTALPDSDDPLEQTRKLTAQVLHTLQEWLGGERFSDSTLVVRTGTGLAAAGVSGLMRSAQSEHPGRFVLVESDDALTQDQLAAAVGLDEPRLRVSDGRYEVPRLTRTHAEEPEPERTWDPDGTVLITGGSGVLAGIAARHLVTERGVRHLLLLSRSAPDEALIGELGELGARVETAACDVSDPAALTQVLAGVSPEHPLTAVIHTAGVVDDGVVESLTVQRLETVLRPKADGAWNLHELTRDADLAAFVMYSSAAGVLGSAGQGNYAAANAFLDALAEQRHAEGLPALAVAWGLWEDASGLTAQLTDTDRDRIRRGGLRAISAEHGMGLFDSASRHSEPVLVAAPMEPVRDAEVPALLRSLHRPIARRAAAAGGARWLAALAPAEREKALLKLVSDGAATVLGHADTSTIPATTAFKDLGINSLTAVELRNSLAKATELRLPATLVFDYPTPAALAARLDELFTGENPVPVRGPVSAVAQDEPLAIVGMACRLPGGVSSPEDLWRLLESGTDAVSGFPTDRGWDVENLYDMAGKSHRAEGGFLDAAAGFDAGFFGISPREALAMDPQQRLVLEVSWEAFERAGIEPGSVRGSDTGVFMGAYPGGYGIGADLGGFGATASSVSVLSGRVSYFFGLEGPAFTVDTACSSSLVALHQAGYALRQGECSLALVGGVTVMATPQTFVEFSRQGGLASDGRCKAFADAADGTGWAEGVGVLLVERLSDARRNGHQVLAVVRGSAVNQDGASNGLTAPNGPSQQRVIRAALSNAGLSTAEVDVVEAHGTGTTLGDPIEAQALIATYGQDRDQPVLLGSVKSNLGHTQAAAGVSGVIKMVMALQHGLVPRTLHVDEPSRHVDWSAGAVQLVTENQPWPDMGRARRAGVSSFGISGTNAHVILESAPPTQPADNAVIERAPEWVPLVISARTQSALTEHEGRLRAYLAASPGVDMRAVASTLAMTRSVFEHRAVLLGDDTVTGTAVSDPRAVFVFPGQGSQRAGMGEELAAAFPVFARIHQQVWDLLDVPDLEVNETGYAQPALFAMQVALFGLLESWGVRPDAVIGHSVGELAAAYVSGVWSLEDACTLVSARARLMQALPAGGVMVAVPVSEDEARAVLGEGVEIAAVNGPSSVVLSGDEAAVLQAAEGLGKWTRLATSHAFHSARMEPMLEEFRAVAEGLTYRTPQVSMAVGDQVTTAEYWVRQVRDTVRFGEQVASYEDAVFVELGADRSLARLVDGVAMLHGDHEIQAAIGALAHLYVNGVTVDWPALLGDAPATRVLDLPTYAFQHQRYWLEGTDRATAGGHPLLGSAVRLAEASGVLFTARVSRSGDLWLRDQTVLPATVFVEMALAAADEAGCGLVEDLNVEALLLLPDDGAVQVQTWVSEPDEAGRHRLSIHARYSDSEPWTRLATATLATRGTVSGWQAGEAWPPTGAVPVETGVPSLRGVWRRGNEVFAEVALDSTHDATTYALHPALLTAALTTAGEETPAAWQALTLHARNPAELRVRLISHDDGTLSVDATDSTGLPVLTVRSLTLRTVPVYEPATSTDDLLTLTWAEIPAPQETGLTVGRFEDLVSDADVPVPEVAVFTALPDSSENPLEQTRVLTAQVLQAVQTWLGGERFTDSTLVVRTGTRLAAAGVSGLMRSAQSEHPGRFVLVESDDDTLAPDQLAATVGLDEPRLRVSGDRYEAPRLARVNASGSEPEAVWDPDGTVLITGGSGVLAGIAARHLVAERGVRHLLLLSRSAPDEALINQLGELGARVETAACDVSDRAALAQVLAGVSPEHPLTAVIHTAGVLDDGVVESLTAQRLDTVLRPKADGAWHLHELTRNTDLAAFVMYSSAAGVMGGGGQGNYAAANAFLDALAEERRAEGLPALAVAWGLWEDASGLTTQLTDTDRDRIRRGGLRTITAEYGMRLFDTASRHGNPILVAAPMDPVWDAEVPALLRSLHRPVARRAASTSDSSARWLAALAPAEREDALLKLVRDSAALVLGHADASTIPAAAAFKDLGIDSLTAVELRNSLAKATGLRLPNTTVFDYPTPAILATRLGELFTGENPAPVRPSVSVVGQDEPLAVVGMACRLPGGVSSPEDLWRLVESGTDAISGFPADRGWDAESLFDPDPDAVGKSYCVEGGFLDSAASFDAGFFGISPREALAMDPQQRLIMEVSWEAFERAGIEPGSVRGSDTGVFMGAYAGGYGAGADLGGFAATASATSVLSGRVSYFFGLEGPAITVDTACSSSLVALHQAGYALRQGECSLALVGGVTVMATPQSFVEFSRQRGLASDGRCKAFADSADGTGWAEGVGVLLVERLSDAQAKGHQVLAVVRSSAVNQDGASNGLTAPNGPSQQRVIQAALSNAGLAAHEVDVVEAHGTGTTLGDPIEAQALIATYGQDRERPLLLGSLKSNIGHAQAASGVSGVIKMVMALQHNTVPRTLHVDEPSRHVDWAAGAVELVRENQPWPGTDRPRRAGVSSFGVSGTNAHVILESAPPAQPAEEAQPVETPVVASDVLPLVISAKTQPALTEHEDRLRAYLAASPGADIRAVASTLAVTRSVFEHRAVLLGDDTVTGTAVTDPRIVFVFPGQGWQWLGMGSALRDSSVVFAERMAECAAALREFVDWDLFTVLDDPAVVDRVDVVQPASWAMMVSLAAVWQAAGVRPDAVIGHSQGEIAAACVAGAVSLRDAARIVTLRSQAIARGLAGRGAMASVALPAQDVELVDGAWIAAHNGPASTVIAGTPEAVDHVLTAHEAQGVRVRRITVDYASHTPHVELIRDELLDITSDSSSQTPLVPWLSTVDGTWVDSPLDGEYWYRNLREPVGFHPAVSQLQAQGDTVFVEVSASPVLLQAMDDDVVTVATLRRDDGDATRMLTALAQAYVHGVTVDWPAILGTTTTRVLDLPTYAFQHQRYWLKSVDRAAADGHPLLGTVVALPGSDGVVLTGRVSLATHTWLADHAVRGSVLLPGTAFVELVVRAADEVECDVVDELVIETPLLLPQTGGVQLSVSVAEADESGHRTVTVFSQADNTDAWIRHVSATISTSDTPLSLPESDTWPPAQAQPMNVADFYDRLMAEGYEYGPAFQGLQAAWRDGDTVYAEVALAEEQAQEAARYDVHPALLDAALHACTLNTPDAEEGVGLPFSWNHVQVHATGPATLRVAVTQEADGWSLRVADDTGRPVATIGSLITRPVTADTLGSTTDDLLTLTWTEIPAPQETSLTMGRYEDLADGNMPVPDVVVFTALPNSSENPLGPPAPLDPPDPLAQTRTLTAQVLQTVQTWLAGERFTDSTLVVRTGTGLAAAAVSGLMRSAQSEHPGRFILVESDDDTLTLRQLAATVGLDEPRLRINDGRYEAARLARTNTTPEDTPLTIPDSRAWLLEQPRSGTLQDLALVPTDTAEQPLRPGEVRIDVRAAGLNFRDVVVALGMVNDNRPTGGEAAGVVLEVGPDVQDLAPGDRVFGVVAGSFGPAAIADRRMLAVIPDGWSFTTAASVPVVFATAYYGLVDLAGLSEGESVLIHAAAGGVGMAATQIARHLGARIYATASTGKQHILREAGLEDTHIADSRTLSFQETFLNNTHGQGVDVVLNSLSGDFVDASLDLLPRGGRFVEMGKTDIRDPHQVTADRPGTTYQAFDLMDAGPDRLREIITELLTLFTQGVLLPLPVQAWDIRQARDAFSWMSRARHIGKIVLTIPRRPDPDGTILITGGSGVLAGILARHLAAEHGARHLLLLSRTTPDQALIKELAELGAHVDTATCDVSDRAGLARVLAGVSPEHPLTAVIHTAGALDDGVVESLTTQQLDTVLRPKADGAWHLHELTQNTDLAAFVMYSSAAGVIGGAGQGNYAAANAFLDALAEQRRAEGLPALALAWGLWDDTSGLTSGLTDTDHDRIRRSGMRTITAEHGMRLFDGASRHGEPVLFAAAMSPLRGDVEVPALLRGLQTVKRPQSRTAARNEVGSQPLSARLTGRTSVEQHRIMLELVLGEAASVLGHSSADAIATDTSFKDLGMDSLTAIELRNRLVAETGLQLPATMVFDYPTANALAAHLLGKLDIPPVQQRLEAPAPSTVTGPADPVADEPSANEPIAIVAMACRLPGGVSSPEGLWHLVESGTDAISGFPTDRGWDVEGLFDPDPDAAGKSYCVQGGFLDTAADFDAPFFGISPREALGMDPQQRLLLETTWEAIERAQIDPKSLRGRDVGVYVGGAAQGYGVGVDQQHDNGITGSSVSLLSGRVSYALGLEGPGVTVDTACSSSLVALHLASQALRQRECSLALVSGVSVMSSPAMFVEFSRQRGLSSDGRCKSFAASADGTIWSEGVGVLVVERLSDARRLGHRVLATVRGSAVNSDGASNGLTAPNGTSQQRVIRQALANAGLTASDVDVVEAHGTGTKLGDPIEAEAILATYGQERSAPAWLGSLKSNIGHAMAASGVLSVIKMVEAMGHGSLPRTLHVDAPSPHVDWTSGSVALLTEHQPWPDDTKLRRAGVSSFGLSGTNAHVVLEQYQAPAPPVTPVTPAPPVTPVTPVTPNEPGPLPWVLSAQSPKALREQAGRLYASLAGDSEWNSLDIGYSLATTRSDFAHRAVAVGSGREDFLRALSKLADGAPWPGLTTATATAKARRVAFLFDGQGTQRLGMGKELYDSYPAFARAWDTVSAGFDKHLDHSLTDVCFGEGGSTTAGLVDDTLYAQAGIFAMEAALFGLLEDWGVRPDFVAGHSIGEATAAYASGMLSLENVTTLIVARGRALRTTPPGAMVALRAGEEEVREFLSRTGAALDLAAVNSPEAVVVSGEPEPVADFEAAWTASGREARKLKVRHAFHSRHVEAVLDEFRTALESLKFRAPALPVVSTVTGRLIDQDEMGTPEYWLRQVRRPVRFQDAVRELAEQGVGTFVEVGPSGALASAGVECLGGDASFHAVLRPRSPEDVCLMTAIAELHAGGTAIDWAKVLSGGRAVDLPVYPFQHQSYWLAPAAPDATAVAPVVEEEGGEYDEPSYADEPRTMLELVHMEVASLLGMADPGVILDDSSFLELGFDSLSAVRLRNRLSKATGLDLPSTLLFEHPTSAELAAHLDALLDSDIDAAGVYALLEEINELDAEAVDMTAAEHKAISELLEQLSAKWRTRNE</sequence>